<dbReference type="InterPro" id="IPR011048">
    <property type="entry name" value="Haem_d1_sf"/>
</dbReference>
<feature type="chain" id="PRO_5001820266" description="WD40 repeat domain-containing protein" evidence="3">
    <location>
        <begin position="44"/>
        <end position="562"/>
    </location>
</feature>
<feature type="transmembrane region" description="Helical" evidence="2">
    <location>
        <begin position="459"/>
        <end position="480"/>
    </location>
</feature>
<keyword evidence="2" id="KW-1133">Transmembrane helix</keyword>
<organism evidence="4 5">
    <name type="scientific">Bifidobacterium stellenboschense</name>
    <dbReference type="NCBI Taxonomy" id="762211"/>
    <lineage>
        <taxon>Bacteria</taxon>
        <taxon>Bacillati</taxon>
        <taxon>Actinomycetota</taxon>
        <taxon>Actinomycetes</taxon>
        <taxon>Bifidobacteriales</taxon>
        <taxon>Bifidobacteriaceae</taxon>
        <taxon>Bifidobacterium</taxon>
    </lineage>
</organism>
<protein>
    <recommendedName>
        <fullName evidence="6">WD40 repeat domain-containing protein</fullName>
    </recommendedName>
</protein>
<dbReference type="Proteomes" id="UP000029004">
    <property type="component" value="Unassembled WGS sequence"/>
</dbReference>
<evidence type="ECO:0000256" key="3">
    <source>
        <dbReference type="SAM" id="SignalP"/>
    </source>
</evidence>
<keyword evidence="2" id="KW-0472">Membrane</keyword>
<evidence type="ECO:0000256" key="1">
    <source>
        <dbReference type="SAM" id="MobiDB-lite"/>
    </source>
</evidence>
<feature type="signal peptide" evidence="3">
    <location>
        <begin position="1"/>
        <end position="43"/>
    </location>
</feature>
<evidence type="ECO:0008006" key="6">
    <source>
        <dbReference type="Google" id="ProtNLM"/>
    </source>
</evidence>
<name>A0A087DQV5_9BIFI</name>
<dbReference type="AlphaFoldDB" id="A0A087DQV5"/>
<accession>A0A087DQV5</accession>
<keyword evidence="3" id="KW-0732">Signal</keyword>
<dbReference type="SUPFAM" id="SSF51004">
    <property type="entry name" value="C-terminal (heme d1) domain of cytochrome cd1-nitrite reductase"/>
    <property type="match status" value="1"/>
</dbReference>
<reference evidence="4 5" key="1">
    <citation type="submission" date="2014-03" db="EMBL/GenBank/DDBJ databases">
        <title>Genomics of Bifidobacteria.</title>
        <authorList>
            <person name="Ventura M."/>
            <person name="Milani C."/>
            <person name="Lugli G.A."/>
        </authorList>
    </citation>
    <scope>NUCLEOTIDE SEQUENCE [LARGE SCALE GENOMIC DNA]</scope>
    <source>
        <strain evidence="4 5">DSM 23968</strain>
    </source>
</reference>
<evidence type="ECO:0000313" key="4">
    <source>
        <dbReference type="EMBL" id="KFI97905.1"/>
    </source>
</evidence>
<proteinExistence type="predicted"/>
<dbReference type="EMBL" id="JGZP01000011">
    <property type="protein sequence ID" value="KFI97905.1"/>
    <property type="molecule type" value="Genomic_DNA"/>
</dbReference>
<evidence type="ECO:0000313" key="5">
    <source>
        <dbReference type="Proteomes" id="UP000029004"/>
    </source>
</evidence>
<dbReference type="STRING" id="762211.BSTEL_0716"/>
<evidence type="ECO:0000256" key="2">
    <source>
        <dbReference type="SAM" id="Phobius"/>
    </source>
</evidence>
<gene>
    <name evidence="4" type="ORF">BSTEL_0716</name>
</gene>
<sequence length="562" mass="59483">MTANESGTCRPSAIRRPAAAGASIATIAVCLLAMLTASPAAYAAEPALTQQHTLSVEGSYLYGDAYGTGEAVGVNQHGGIHVYRTDGSADFLAPNNGMVFPVVLSSDNKTLYTTDSVGSALFGFDMKTGDVKTYGNVDMWNAKEVRTSPDNGSLAVLSYELDSDLGDEYNLQASSNMQIYDPATQQVTAACDIGAATGTLASNDRKRIHVILNGTKPVLKTVDASTCSTAGTHDIVIGGVDATQFVDPLHVADDGSIIAYVSPLSMHGTHDDSISKVTHYARIDPESGKGELFFDHPYRKLADAEHAQAYMHMQSGSPDDDLPHEYSDDMMLTITDDSGRAVRSEKLSRELYDQVQEYVKNDYYDFAEITNDGRYLFFAGYDRKEIFSYDTEKDTLTTLKKNSSREGVYALSDDGRVLLTTHTTDGEGSFNHFGITAYSTGITSSIEGPSAAGSVGRTVGIGITAGAVLVVVAAVAWIVIRRRRQAGSSSASPTDDGGHPPVPSVTPDGIPSGAATVGVTMSTSPPVPLPTRVDSKPSVPLPPRTGHGVPPSVPLPPRPGND</sequence>
<feature type="region of interest" description="Disordered" evidence="1">
    <location>
        <begin position="484"/>
        <end position="562"/>
    </location>
</feature>
<feature type="compositionally biased region" description="Pro residues" evidence="1">
    <location>
        <begin position="551"/>
        <end position="562"/>
    </location>
</feature>
<keyword evidence="2" id="KW-0812">Transmembrane</keyword>
<keyword evidence="5" id="KW-1185">Reference proteome</keyword>
<comment type="caution">
    <text evidence="4">The sequence shown here is derived from an EMBL/GenBank/DDBJ whole genome shotgun (WGS) entry which is preliminary data.</text>
</comment>